<organism evidence="3 4">
    <name type="scientific">Nocardioides islandensis</name>
    <dbReference type="NCBI Taxonomy" id="433663"/>
    <lineage>
        <taxon>Bacteria</taxon>
        <taxon>Bacillati</taxon>
        <taxon>Actinomycetota</taxon>
        <taxon>Actinomycetes</taxon>
        <taxon>Propionibacteriales</taxon>
        <taxon>Nocardioidaceae</taxon>
        <taxon>Nocardioides</taxon>
    </lineage>
</organism>
<proteinExistence type="predicted"/>
<comment type="caution">
    <text evidence="3">The sequence shown here is derived from an EMBL/GenBank/DDBJ whole genome shotgun (WGS) entry which is preliminary data.</text>
</comment>
<accession>A0A930YL78</accession>
<dbReference type="GO" id="GO:0030435">
    <property type="term" value="P:sporulation resulting in formation of a cellular spore"/>
    <property type="evidence" value="ECO:0007669"/>
    <property type="project" value="InterPro"/>
</dbReference>
<keyword evidence="1" id="KW-0732">Signal</keyword>
<gene>
    <name evidence="3" type="ORF">ISU07_14570</name>
</gene>
<reference evidence="3" key="1">
    <citation type="submission" date="2020-11" db="EMBL/GenBank/DDBJ databases">
        <title>Nocardioides sp. nov., isolated from Soil of Cynanchum wilfordii Hemsley rhizosphere.</title>
        <authorList>
            <person name="Lee J.-S."/>
            <person name="Suh M.K."/>
            <person name="Kim J.-S."/>
        </authorList>
    </citation>
    <scope>NUCLEOTIDE SEQUENCE</scope>
    <source>
        <strain evidence="3">KCTC 19275</strain>
    </source>
</reference>
<evidence type="ECO:0000256" key="1">
    <source>
        <dbReference type="SAM" id="SignalP"/>
    </source>
</evidence>
<feature type="domain" description="Sporulation stage II protein D amidase enhancer LytB N-terminal" evidence="2">
    <location>
        <begin position="204"/>
        <end position="287"/>
    </location>
</feature>
<sequence length="407" mass="43086">MPRTRTSLPALPLVAMTAAALTLAALPAEAAAPVARKSEVWTITPTSTIAVDGHGYGHGRGMSQYGSEGAARQGLTSAQIMDFYYPGTTTGQLGGQVRVWITADNDSNTIVVARPGLKVRDLATRTKTPLPDKGATKWRLAAGSGTKTLVSFFKGRWVTWKTLKGDAELSAGGQPITLVLPHGKVAYRGALASRAPKPGKPKRRTVNRLPLDSYLKGVVPRETFTSWHPAALESQAIAARTYAAYEMQNPLSSIYQICDTTSCQVYGGFTAEYASTNAAVDATAGQVRRDAEGTPAFTQFSSSNGGWSAAGSVPYLVAQQDPYDGWSGNPNTTWTLPLTAGNVEKNYPAVGTLTSIAVDSRDGNGEWGGRATTMTLTGTGGSVQTTGEDFRLRVGLKSSWFTLRVTG</sequence>
<evidence type="ECO:0000313" key="3">
    <source>
        <dbReference type="EMBL" id="MBF4764355.1"/>
    </source>
</evidence>
<dbReference type="RefSeq" id="WP_194707520.1">
    <property type="nucleotide sequence ID" value="NZ_JADKPN010000008.1"/>
</dbReference>
<feature type="signal peptide" evidence="1">
    <location>
        <begin position="1"/>
        <end position="30"/>
    </location>
</feature>
<name>A0A930YL78_9ACTN</name>
<protein>
    <submittedName>
        <fullName evidence="3">SpoIID/LytB domain-containing protein</fullName>
    </submittedName>
</protein>
<dbReference type="NCBIfam" id="TIGR02669">
    <property type="entry name" value="SpoIID_LytB"/>
    <property type="match status" value="1"/>
</dbReference>
<dbReference type="InterPro" id="IPR013486">
    <property type="entry name" value="SpoIID/LytB"/>
</dbReference>
<evidence type="ECO:0000259" key="2">
    <source>
        <dbReference type="Pfam" id="PF08486"/>
    </source>
</evidence>
<keyword evidence="4" id="KW-1185">Reference proteome</keyword>
<evidence type="ECO:0000313" key="4">
    <source>
        <dbReference type="Proteomes" id="UP000640489"/>
    </source>
</evidence>
<dbReference type="AlphaFoldDB" id="A0A930YL78"/>
<dbReference type="Pfam" id="PF08486">
    <property type="entry name" value="SpoIID"/>
    <property type="match status" value="1"/>
</dbReference>
<dbReference type="EMBL" id="JADKPN010000008">
    <property type="protein sequence ID" value="MBF4764355.1"/>
    <property type="molecule type" value="Genomic_DNA"/>
</dbReference>
<feature type="chain" id="PRO_5037368640" evidence="1">
    <location>
        <begin position="31"/>
        <end position="407"/>
    </location>
</feature>
<dbReference type="Proteomes" id="UP000640489">
    <property type="component" value="Unassembled WGS sequence"/>
</dbReference>
<dbReference type="InterPro" id="IPR013693">
    <property type="entry name" value="SpoIID/LytB_N"/>
</dbReference>